<keyword evidence="1" id="KW-1133">Transmembrane helix</keyword>
<dbReference type="AlphaFoldDB" id="C8XHL1"/>
<keyword evidence="3" id="KW-1185">Reference proteome</keyword>
<protein>
    <submittedName>
        <fullName evidence="2">Uncharacterized protein</fullName>
    </submittedName>
</protein>
<accession>C8XHL1</accession>
<dbReference type="Proteomes" id="UP000002218">
    <property type="component" value="Chromosome"/>
</dbReference>
<feature type="transmembrane region" description="Helical" evidence="1">
    <location>
        <begin position="31"/>
        <end position="53"/>
    </location>
</feature>
<dbReference type="EMBL" id="CP001737">
    <property type="protein sequence ID" value="ACV80314.1"/>
    <property type="molecule type" value="Genomic_DNA"/>
</dbReference>
<organism evidence="2 3">
    <name type="scientific">Nakamurella multipartita (strain ATCC 700099 / DSM 44233 / CIP 104796 / JCM 9543 / NBRC 105858 / Y-104)</name>
    <name type="common">Microsphaera multipartita</name>
    <dbReference type="NCBI Taxonomy" id="479431"/>
    <lineage>
        <taxon>Bacteria</taxon>
        <taxon>Bacillati</taxon>
        <taxon>Actinomycetota</taxon>
        <taxon>Actinomycetes</taxon>
        <taxon>Nakamurellales</taxon>
        <taxon>Nakamurellaceae</taxon>
        <taxon>Nakamurella</taxon>
    </lineage>
</organism>
<reference evidence="3" key="1">
    <citation type="submission" date="2009-09" db="EMBL/GenBank/DDBJ databases">
        <title>The complete genome of Nakamurella multipartita DSM 44233.</title>
        <authorList>
            <consortium name="US DOE Joint Genome Institute (JGI-PGF)"/>
            <person name="Lucas S."/>
            <person name="Copeland A."/>
            <person name="Lapidus A."/>
            <person name="Glavina del Rio T."/>
            <person name="Dalin E."/>
            <person name="Tice H."/>
            <person name="Bruce D."/>
            <person name="Goodwin L."/>
            <person name="Pitluck S."/>
            <person name="Kyrpides N."/>
            <person name="Mavromatis K."/>
            <person name="Ivanova N."/>
            <person name="Ovchinnikova G."/>
            <person name="Sims D."/>
            <person name="Meincke L."/>
            <person name="Brettin T."/>
            <person name="Detter J.C."/>
            <person name="Han C."/>
            <person name="Larimer F."/>
            <person name="Land M."/>
            <person name="Hauser L."/>
            <person name="Markowitz V."/>
            <person name="Cheng J.-F."/>
            <person name="Hugenholtz P."/>
            <person name="Woyke T."/>
            <person name="Wu D."/>
            <person name="Klenk H.-P."/>
            <person name="Eisen J.A."/>
        </authorList>
    </citation>
    <scope>NUCLEOTIDE SEQUENCE [LARGE SCALE GENOMIC DNA]</scope>
    <source>
        <strain evidence="3">ATCC 700099 / DSM 44233 / CIP 104796 / JCM 9543 / NBRC 105858 / Y-104</strain>
    </source>
</reference>
<keyword evidence="1" id="KW-0812">Transmembrane</keyword>
<reference evidence="2 3" key="2">
    <citation type="journal article" date="2010" name="Stand. Genomic Sci.">
        <title>Complete genome sequence of Nakamurella multipartita type strain (Y-104).</title>
        <authorList>
            <person name="Tice H."/>
            <person name="Mayilraj S."/>
            <person name="Sims D."/>
            <person name="Lapidus A."/>
            <person name="Nolan M."/>
            <person name="Lucas S."/>
            <person name="Glavina Del Rio T."/>
            <person name="Copeland A."/>
            <person name="Cheng J.F."/>
            <person name="Meincke L."/>
            <person name="Bruce D."/>
            <person name="Goodwin L."/>
            <person name="Pitluck S."/>
            <person name="Ivanova N."/>
            <person name="Mavromatis K."/>
            <person name="Ovchinnikova G."/>
            <person name="Pati A."/>
            <person name="Chen A."/>
            <person name="Palaniappan K."/>
            <person name="Land M."/>
            <person name="Hauser L."/>
            <person name="Chang Y.J."/>
            <person name="Jeffries C.D."/>
            <person name="Detter J.C."/>
            <person name="Brettin T."/>
            <person name="Rohde M."/>
            <person name="Goker M."/>
            <person name="Bristow J."/>
            <person name="Eisen J.A."/>
            <person name="Markowitz V."/>
            <person name="Hugenholtz P."/>
            <person name="Kyrpides N.C."/>
            <person name="Klenk H.P."/>
            <person name="Chen F."/>
        </authorList>
    </citation>
    <scope>NUCLEOTIDE SEQUENCE [LARGE SCALE GENOMIC DNA]</scope>
    <source>
        <strain evidence="3">ATCC 700099 / DSM 44233 / CIP 104796 / JCM 9543 / NBRC 105858 / Y-104</strain>
    </source>
</reference>
<dbReference type="HOGENOM" id="CLU_3027542_0_0_11"/>
<gene>
    <name evidence="2" type="ordered locus">Namu_4022</name>
</gene>
<keyword evidence="1" id="KW-0472">Membrane</keyword>
<proteinExistence type="predicted"/>
<dbReference type="KEGG" id="nml:Namu_4022"/>
<dbReference type="RefSeq" id="WP_015749139.1">
    <property type="nucleotide sequence ID" value="NC_013235.1"/>
</dbReference>
<sequence length="55" mass="5686" precursor="true">MWTTTLIMAACIIVLGALAMAGTDSYKRPVTGVLMYLILPVLAAAGFVTLANLSG</sequence>
<evidence type="ECO:0000313" key="2">
    <source>
        <dbReference type="EMBL" id="ACV80314.1"/>
    </source>
</evidence>
<evidence type="ECO:0000313" key="3">
    <source>
        <dbReference type="Proteomes" id="UP000002218"/>
    </source>
</evidence>
<dbReference type="InParanoid" id="C8XHL1"/>
<name>C8XHL1_NAKMY</name>
<evidence type="ECO:0000256" key="1">
    <source>
        <dbReference type="SAM" id="Phobius"/>
    </source>
</evidence>